<dbReference type="PROSITE" id="PS51462">
    <property type="entry name" value="NUDIX"/>
    <property type="match status" value="1"/>
</dbReference>
<reference evidence="5" key="1">
    <citation type="journal article" date="2020" name="mSystems">
        <title>Genome- and Community-Level Interaction Insights into Carbon Utilization and Element Cycling Functions of Hydrothermarchaeota in Hydrothermal Sediment.</title>
        <authorList>
            <person name="Zhou Z."/>
            <person name="Liu Y."/>
            <person name="Xu W."/>
            <person name="Pan J."/>
            <person name="Luo Z.H."/>
            <person name="Li M."/>
        </authorList>
    </citation>
    <scope>NUCLEOTIDE SEQUENCE [LARGE SCALE GENOMIC DNA]</scope>
    <source>
        <strain evidence="5">SpSt-289</strain>
    </source>
</reference>
<comment type="cofactor">
    <cofactor evidence="1">
        <name>Mg(2+)</name>
        <dbReference type="ChEBI" id="CHEBI:18420"/>
    </cofactor>
</comment>
<keyword evidence="2 5" id="KW-0378">Hydrolase</keyword>
<name>A0A7C1JX60_9CHLR</name>
<dbReference type="PANTHER" id="PTHR43046:SF12">
    <property type="entry name" value="GDP-MANNOSE MANNOSYL HYDROLASE"/>
    <property type="match status" value="1"/>
</dbReference>
<evidence type="ECO:0000313" key="5">
    <source>
        <dbReference type="EMBL" id="HDX32068.1"/>
    </source>
</evidence>
<protein>
    <submittedName>
        <fullName evidence="5">NUDIX hydrolase</fullName>
    </submittedName>
</protein>
<sequence>MAPPDTSLSVDARHPTISEEEIRALAACYGEPVRRSYILQADEYIRRNRWRTDSDRRAEVVFAITDPSGSVLLHAKAHYPSHIYRILSGGVGWNESVEAALLREVAEETNLPVTIERFLGVIAYEFHYQDEIAYFASYVFHLSTDFSEPVCVRDNEISAFRKVLPSQLLEVSNELRNLIGERRGWGQWRALAVELVYESLTNKDFIEKIV</sequence>
<comment type="caution">
    <text evidence="5">The sequence shown here is derived from an EMBL/GenBank/DDBJ whole genome shotgun (WGS) entry which is preliminary data.</text>
</comment>
<evidence type="ECO:0000259" key="4">
    <source>
        <dbReference type="PROSITE" id="PS51462"/>
    </source>
</evidence>
<organism evidence="5">
    <name type="scientific">Caldilinea aerophila</name>
    <dbReference type="NCBI Taxonomy" id="133453"/>
    <lineage>
        <taxon>Bacteria</taxon>
        <taxon>Bacillati</taxon>
        <taxon>Chloroflexota</taxon>
        <taxon>Caldilineae</taxon>
        <taxon>Caldilineales</taxon>
        <taxon>Caldilineaceae</taxon>
        <taxon>Caldilinea</taxon>
    </lineage>
</organism>
<dbReference type="Pfam" id="PF00293">
    <property type="entry name" value="NUDIX"/>
    <property type="match status" value="1"/>
</dbReference>
<dbReference type="AlphaFoldDB" id="A0A7C1JX60"/>
<dbReference type="InterPro" id="IPR000086">
    <property type="entry name" value="NUDIX_hydrolase_dom"/>
</dbReference>
<evidence type="ECO:0000256" key="3">
    <source>
        <dbReference type="ARBA" id="ARBA00022842"/>
    </source>
</evidence>
<dbReference type="InterPro" id="IPR020084">
    <property type="entry name" value="NUDIX_hydrolase_CS"/>
</dbReference>
<accession>A0A7C1JX60</accession>
<dbReference type="InterPro" id="IPR015797">
    <property type="entry name" value="NUDIX_hydrolase-like_dom_sf"/>
</dbReference>
<dbReference type="PANTHER" id="PTHR43046">
    <property type="entry name" value="GDP-MANNOSE MANNOSYL HYDROLASE"/>
    <property type="match status" value="1"/>
</dbReference>
<evidence type="ECO:0000256" key="1">
    <source>
        <dbReference type="ARBA" id="ARBA00001946"/>
    </source>
</evidence>
<evidence type="ECO:0000256" key="2">
    <source>
        <dbReference type="ARBA" id="ARBA00022801"/>
    </source>
</evidence>
<dbReference type="EMBL" id="DSMG01000116">
    <property type="protein sequence ID" value="HDX32068.1"/>
    <property type="molecule type" value="Genomic_DNA"/>
</dbReference>
<dbReference type="CDD" id="cd02883">
    <property type="entry name" value="NUDIX_Hydrolase"/>
    <property type="match status" value="1"/>
</dbReference>
<dbReference type="OMA" id="WGDWGKF"/>
<keyword evidence="3" id="KW-0460">Magnesium</keyword>
<gene>
    <name evidence="5" type="ORF">ENQ20_11350</name>
</gene>
<dbReference type="Gene3D" id="3.90.79.10">
    <property type="entry name" value="Nucleoside Triphosphate Pyrophosphohydrolase"/>
    <property type="match status" value="1"/>
</dbReference>
<dbReference type="GO" id="GO:0016787">
    <property type="term" value="F:hydrolase activity"/>
    <property type="evidence" value="ECO:0007669"/>
    <property type="project" value="UniProtKB-KW"/>
</dbReference>
<dbReference type="PROSITE" id="PS00893">
    <property type="entry name" value="NUDIX_BOX"/>
    <property type="match status" value="1"/>
</dbReference>
<dbReference type="SUPFAM" id="SSF55811">
    <property type="entry name" value="Nudix"/>
    <property type="match status" value="1"/>
</dbReference>
<proteinExistence type="predicted"/>
<feature type="domain" description="Nudix hydrolase" evidence="4">
    <location>
        <begin position="54"/>
        <end position="188"/>
    </location>
</feature>